<dbReference type="Gene3D" id="1.10.260.40">
    <property type="entry name" value="lambda repressor-like DNA-binding domains"/>
    <property type="match status" value="1"/>
</dbReference>
<comment type="caution">
    <text evidence="5">The sequence shown here is derived from an EMBL/GenBank/DDBJ whole genome shotgun (WGS) entry which is preliminary data.</text>
</comment>
<dbReference type="SUPFAM" id="SSF47413">
    <property type="entry name" value="lambda repressor-like DNA-binding domains"/>
    <property type="match status" value="1"/>
</dbReference>
<dbReference type="InterPro" id="IPR046335">
    <property type="entry name" value="LacI/GalR-like_sensor"/>
</dbReference>
<dbReference type="Pfam" id="PF13377">
    <property type="entry name" value="Peripla_BP_3"/>
    <property type="match status" value="1"/>
</dbReference>
<dbReference type="GO" id="GO:0000976">
    <property type="term" value="F:transcription cis-regulatory region binding"/>
    <property type="evidence" value="ECO:0007669"/>
    <property type="project" value="TreeGrafter"/>
</dbReference>
<protein>
    <submittedName>
        <fullName evidence="5">LacI family transcriptional regulator</fullName>
    </submittedName>
</protein>
<dbReference type="Proteomes" id="UP000176037">
    <property type="component" value="Unassembled WGS sequence"/>
</dbReference>
<dbReference type="EMBL" id="MJIC01000021">
    <property type="protein sequence ID" value="OFI32162.1"/>
    <property type="molecule type" value="Genomic_DNA"/>
</dbReference>
<feature type="domain" description="HTH lacI-type" evidence="4">
    <location>
        <begin position="2"/>
        <end position="56"/>
    </location>
</feature>
<evidence type="ECO:0000259" key="4">
    <source>
        <dbReference type="PROSITE" id="PS50932"/>
    </source>
</evidence>
<evidence type="ECO:0000256" key="1">
    <source>
        <dbReference type="ARBA" id="ARBA00023015"/>
    </source>
</evidence>
<evidence type="ECO:0000313" key="6">
    <source>
        <dbReference type="Proteomes" id="UP000176037"/>
    </source>
</evidence>
<organism evidence="5 6">
    <name type="scientific">Alteromonas lipolytica</name>
    <dbReference type="NCBI Taxonomy" id="1856405"/>
    <lineage>
        <taxon>Bacteria</taxon>
        <taxon>Pseudomonadati</taxon>
        <taxon>Pseudomonadota</taxon>
        <taxon>Gammaproteobacteria</taxon>
        <taxon>Alteromonadales</taxon>
        <taxon>Alteromonadaceae</taxon>
        <taxon>Alteromonas/Salinimonas group</taxon>
        <taxon>Alteromonas</taxon>
    </lineage>
</organism>
<dbReference type="PROSITE" id="PS50932">
    <property type="entry name" value="HTH_LACI_2"/>
    <property type="match status" value="1"/>
</dbReference>
<dbReference type="SMART" id="SM00354">
    <property type="entry name" value="HTH_LACI"/>
    <property type="match status" value="1"/>
</dbReference>
<evidence type="ECO:0000256" key="2">
    <source>
        <dbReference type="ARBA" id="ARBA00023125"/>
    </source>
</evidence>
<reference evidence="5 6" key="1">
    <citation type="submission" date="2016-09" db="EMBL/GenBank/DDBJ databases">
        <title>Alteromonas lipolytica, a new species isolated from sea water.</title>
        <authorList>
            <person name="Wu Y.-H."/>
            <person name="Cheng H."/>
            <person name="Xu X.-W."/>
        </authorList>
    </citation>
    <scope>NUCLEOTIDE SEQUENCE [LARGE SCALE GENOMIC DNA]</scope>
    <source>
        <strain evidence="5 6">JW12</strain>
    </source>
</reference>
<keyword evidence="3" id="KW-0804">Transcription</keyword>
<dbReference type="InterPro" id="IPR000843">
    <property type="entry name" value="HTH_LacI"/>
</dbReference>
<dbReference type="PANTHER" id="PTHR30146:SF109">
    <property type="entry name" value="HTH-TYPE TRANSCRIPTIONAL REGULATOR GALS"/>
    <property type="match status" value="1"/>
</dbReference>
<dbReference type="GO" id="GO:0003700">
    <property type="term" value="F:DNA-binding transcription factor activity"/>
    <property type="evidence" value="ECO:0007669"/>
    <property type="project" value="TreeGrafter"/>
</dbReference>
<evidence type="ECO:0000256" key="3">
    <source>
        <dbReference type="ARBA" id="ARBA00023163"/>
    </source>
</evidence>
<sequence>MSNIREVAELAGVSVATVSRTLQQPELVSPKTRVKVTEAIEQLNYKPNLMAVKFRSGKTHNIVVLVPTVANVFFARVIRGMQEAAAAEGYSLLLVNTMGDDATEQNYARMIHTSQADGVVQLRAFNPFNDNDVTDEGLLPMVNACEILDAPKCPTVSLDNRLAAAAMTEHLVELGHQHIAMIKGPAASPLTRDRMLGFKDALQAANLSYNEELMFAGDFTLQSGYEAAERLLKQNHPVTAVVCENDEMALGAISRFKAAGLRVPQDISVSGFDNIAFSHYSDPPLTTIAQPAEEFGETAINLLIEVLKGKAKRAVKVILPYQLIIRESTGPAPAHPVNLSEPS</sequence>
<dbReference type="CDD" id="cd06284">
    <property type="entry name" value="PBP1_LacI-like"/>
    <property type="match status" value="1"/>
</dbReference>
<dbReference type="Pfam" id="PF00356">
    <property type="entry name" value="LacI"/>
    <property type="match status" value="1"/>
</dbReference>
<dbReference type="CDD" id="cd01392">
    <property type="entry name" value="HTH_LacI"/>
    <property type="match status" value="1"/>
</dbReference>
<evidence type="ECO:0000313" key="5">
    <source>
        <dbReference type="EMBL" id="OFI32162.1"/>
    </source>
</evidence>
<dbReference type="Gene3D" id="3.40.50.2300">
    <property type="match status" value="2"/>
</dbReference>
<dbReference type="InterPro" id="IPR010982">
    <property type="entry name" value="Lambda_DNA-bd_dom_sf"/>
</dbReference>
<dbReference type="RefSeq" id="WP_070178631.1">
    <property type="nucleotide sequence ID" value="NZ_BMJR01000010.1"/>
</dbReference>
<proteinExistence type="predicted"/>
<accession>A0A1E8F8C2</accession>
<dbReference type="SUPFAM" id="SSF53822">
    <property type="entry name" value="Periplasmic binding protein-like I"/>
    <property type="match status" value="1"/>
</dbReference>
<keyword evidence="2" id="KW-0238">DNA-binding</keyword>
<keyword evidence="1" id="KW-0805">Transcription regulation</keyword>
<dbReference type="STRING" id="1856405.BFC17_08010"/>
<gene>
    <name evidence="5" type="ORF">BFC17_08010</name>
</gene>
<dbReference type="OrthoDB" id="9798934at2"/>
<keyword evidence="6" id="KW-1185">Reference proteome</keyword>
<dbReference type="InterPro" id="IPR028082">
    <property type="entry name" value="Peripla_BP_I"/>
</dbReference>
<dbReference type="AlphaFoldDB" id="A0A1E8F8C2"/>
<name>A0A1E8F8C2_9ALTE</name>
<dbReference type="PANTHER" id="PTHR30146">
    <property type="entry name" value="LACI-RELATED TRANSCRIPTIONAL REPRESSOR"/>
    <property type="match status" value="1"/>
</dbReference>